<proteinExistence type="predicted"/>
<keyword evidence="4" id="KW-1185">Reference proteome</keyword>
<comment type="caution">
    <text evidence="3">The sequence shown here is derived from an EMBL/GenBank/DDBJ whole genome shotgun (WGS) entry which is preliminary data.</text>
</comment>
<evidence type="ECO:0000256" key="2">
    <source>
        <dbReference type="SAM" id="MobiDB-lite"/>
    </source>
</evidence>
<evidence type="ECO:0000256" key="1">
    <source>
        <dbReference type="SAM" id="Coils"/>
    </source>
</evidence>
<dbReference type="InParanoid" id="A0A2R5GF91"/>
<sequence length="463" mass="51262">MSASAGRRAREKQEKEIEEKEEAGMGEDDGELLDEELTRGASADEDEEVADDGDDEDEDGDDDDDDDEEEGDDDDDDDDDEDDDDDDDEEDEDENPSDLESYEEEDADDDDDDDDSGSSSESDGDADDLEGSDLDEDLLAARERILAEKEKAKIQRRAAKRKAKRARQAKLRRLKKLREDMKNLPDEDDLGDDEIGAAGAGARKMPRNPAANALASTSRKRVRAAPSSATMNAVQRSLRPSKKKKRAAKAALQRGTGDDTNDVAARSSGTGQAQLIVPKSGWKAISPLVEDFVESTLRGVCPVLLSMPRVENMDTKSKERLLRYLNECCNRIMDEVPQLTVPPTIAVGANDFPDLSRRIQVLKQENEKKDSQIEAVQDQLDEYTQEVSALSKEYRRICHRLEQLPDVPSRDAAMPGYLEPFRRHREDAAIPSSTRSKAASQSSPGRAKAKGVWANTFQTIVGL</sequence>
<feature type="region of interest" description="Disordered" evidence="2">
    <location>
        <begin position="412"/>
        <end position="450"/>
    </location>
</feature>
<reference evidence="3 4" key="1">
    <citation type="submission" date="2017-12" db="EMBL/GenBank/DDBJ databases">
        <title>Sequencing, de novo assembly and annotation of complete genome of a new Thraustochytrid species, strain FCC1311.</title>
        <authorList>
            <person name="Sedici K."/>
            <person name="Godart F."/>
            <person name="Aiese Cigliano R."/>
            <person name="Sanseverino W."/>
            <person name="Barakat M."/>
            <person name="Ortet P."/>
            <person name="Marechal E."/>
            <person name="Cagnac O."/>
            <person name="Amato A."/>
        </authorList>
    </citation>
    <scope>NUCLEOTIDE SEQUENCE [LARGE SCALE GENOMIC DNA]</scope>
</reference>
<feature type="compositionally biased region" description="Acidic residues" evidence="2">
    <location>
        <begin position="43"/>
        <end position="137"/>
    </location>
</feature>
<accession>A0A2R5GF91</accession>
<dbReference type="AlphaFoldDB" id="A0A2R5GF91"/>
<protein>
    <submittedName>
        <fullName evidence="3">Uncharacterized protein</fullName>
    </submittedName>
</protein>
<feature type="compositionally biased region" description="Basic residues" evidence="2">
    <location>
        <begin position="239"/>
        <end position="248"/>
    </location>
</feature>
<evidence type="ECO:0000313" key="3">
    <source>
        <dbReference type="EMBL" id="GBG29602.1"/>
    </source>
</evidence>
<feature type="compositionally biased region" description="Acidic residues" evidence="2">
    <location>
        <begin position="186"/>
        <end position="195"/>
    </location>
</feature>
<feature type="compositionally biased region" description="Acidic residues" evidence="2">
    <location>
        <begin position="19"/>
        <end position="35"/>
    </location>
</feature>
<feature type="coiled-coil region" evidence="1">
    <location>
        <begin position="359"/>
        <end position="393"/>
    </location>
</feature>
<gene>
    <name evidence="3" type="ORF">FCC1311_058232</name>
</gene>
<feature type="compositionally biased region" description="Basic residues" evidence="2">
    <location>
        <begin position="154"/>
        <end position="176"/>
    </location>
</feature>
<feature type="compositionally biased region" description="Low complexity" evidence="2">
    <location>
        <begin position="432"/>
        <end position="443"/>
    </location>
</feature>
<feature type="region of interest" description="Disordered" evidence="2">
    <location>
        <begin position="153"/>
        <end position="269"/>
    </location>
</feature>
<name>A0A2R5GF91_9STRA</name>
<feature type="region of interest" description="Disordered" evidence="2">
    <location>
        <begin position="1"/>
        <end position="137"/>
    </location>
</feature>
<organism evidence="3 4">
    <name type="scientific">Hondaea fermentalgiana</name>
    <dbReference type="NCBI Taxonomy" id="2315210"/>
    <lineage>
        <taxon>Eukaryota</taxon>
        <taxon>Sar</taxon>
        <taxon>Stramenopiles</taxon>
        <taxon>Bigyra</taxon>
        <taxon>Labyrinthulomycetes</taxon>
        <taxon>Thraustochytrida</taxon>
        <taxon>Thraustochytriidae</taxon>
        <taxon>Hondaea</taxon>
    </lineage>
</organism>
<keyword evidence="1" id="KW-0175">Coiled coil</keyword>
<evidence type="ECO:0000313" key="4">
    <source>
        <dbReference type="Proteomes" id="UP000241890"/>
    </source>
</evidence>
<dbReference type="Proteomes" id="UP000241890">
    <property type="component" value="Unassembled WGS sequence"/>
</dbReference>
<dbReference type="EMBL" id="BEYU01000061">
    <property type="protein sequence ID" value="GBG29602.1"/>
    <property type="molecule type" value="Genomic_DNA"/>
</dbReference>